<evidence type="ECO:0000313" key="3">
    <source>
        <dbReference type="EMBL" id="PBK96216.1"/>
    </source>
</evidence>
<proteinExistence type="predicted"/>
<protein>
    <submittedName>
        <fullName evidence="3">Uncharacterized protein</fullName>
    </submittedName>
</protein>
<feature type="transmembrane region" description="Helical" evidence="2">
    <location>
        <begin position="40"/>
        <end position="61"/>
    </location>
</feature>
<keyword evidence="4" id="KW-1185">Reference proteome</keyword>
<reference evidence="4" key="1">
    <citation type="journal article" date="2017" name="Nat. Ecol. Evol.">
        <title>Genome expansion and lineage-specific genetic innovations in the forest pathogenic fungi Armillaria.</title>
        <authorList>
            <person name="Sipos G."/>
            <person name="Prasanna A.N."/>
            <person name="Walter M.C."/>
            <person name="O'Connor E."/>
            <person name="Balint B."/>
            <person name="Krizsan K."/>
            <person name="Kiss B."/>
            <person name="Hess J."/>
            <person name="Varga T."/>
            <person name="Slot J."/>
            <person name="Riley R."/>
            <person name="Boka B."/>
            <person name="Rigling D."/>
            <person name="Barry K."/>
            <person name="Lee J."/>
            <person name="Mihaltcheva S."/>
            <person name="LaButti K."/>
            <person name="Lipzen A."/>
            <person name="Waldron R."/>
            <person name="Moloney N.M."/>
            <person name="Sperisen C."/>
            <person name="Kredics L."/>
            <person name="Vagvoelgyi C."/>
            <person name="Patrignani A."/>
            <person name="Fitzpatrick D."/>
            <person name="Nagy I."/>
            <person name="Doyle S."/>
            <person name="Anderson J.B."/>
            <person name="Grigoriev I.V."/>
            <person name="Gueldener U."/>
            <person name="Muensterkoetter M."/>
            <person name="Nagy L.G."/>
        </authorList>
    </citation>
    <scope>NUCLEOTIDE SEQUENCE [LARGE SCALE GENOMIC DNA]</scope>
    <source>
        <strain evidence="4">Ar21-2</strain>
    </source>
</reference>
<keyword evidence="2" id="KW-0812">Transmembrane</keyword>
<dbReference type="EMBL" id="KZ293651">
    <property type="protein sequence ID" value="PBK96216.1"/>
    <property type="molecule type" value="Genomic_DNA"/>
</dbReference>
<evidence type="ECO:0000313" key="4">
    <source>
        <dbReference type="Proteomes" id="UP000217790"/>
    </source>
</evidence>
<evidence type="ECO:0000256" key="2">
    <source>
        <dbReference type="SAM" id="Phobius"/>
    </source>
</evidence>
<gene>
    <name evidence="3" type="ORF">ARMGADRAFT_1028405</name>
</gene>
<dbReference type="OrthoDB" id="2932382at2759"/>
<keyword evidence="2" id="KW-0472">Membrane</keyword>
<dbReference type="AlphaFoldDB" id="A0A2H3E987"/>
<evidence type="ECO:0000256" key="1">
    <source>
        <dbReference type="SAM" id="MobiDB-lite"/>
    </source>
</evidence>
<organism evidence="3 4">
    <name type="scientific">Armillaria gallica</name>
    <name type="common">Bulbous honey fungus</name>
    <name type="synonym">Armillaria bulbosa</name>
    <dbReference type="NCBI Taxonomy" id="47427"/>
    <lineage>
        <taxon>Eukaryota</taxon>
        <taxon>Fungi</taxon>
        <taxon>Dikarya</taxon>
        <taxon>Basidiomycota</taxon>
        <taxon>Agaricomycotina</taxon>
        <taxon>Agaricomycetes</taxon>
        <taxon>Agaricomycetidae</taxon>
        <taxon>Agaricales</taxon>
        <taxon>Marasmiineae</taxon>
        <taxon>Physalacriaceae</taxon>
        <taxon>Armillaria</taxon>
    </lineage>
</organism>
<dbReference type="Proteomes" id="UP000217790">
    <property type="component" value="Unassembled WGS sequence"/>
</dbReference>
<dbReference type="InParanoid" id="A0A2H3E987"/>
<accession>A0A2H3E987</accession>
<sequence>MGNYPSGRFSIGPGSSKGVAECPGCEGRKRSLMESNVEEWNSTLVIAWVSLALLLLMAVFIRMRRRCRKIADLESRALHGAVKLPVEDGENIKSQAMIGAVEGASLT</sequence>
<keyword evidence="2" id="KW-1133">Transmembrane helix</keyword>
<name>A0A2H3E987_ARMGA</name>
<feature type="region of interest" description="Disordered" evidence="1">
    <location>
        <begin position="1"/>
        <end position="23"/>
    </location>
</feature>